<name>A0ABU7PH58_9ACTN</name>
<feature type="region of interest" description="Disordered" evidence="5">
    <location>
        <begin position="1"/>
        <end position="30"/>
    </location>
</feature>
<sequence>MTARTASPSPKPQPETDPAIEPDAEWQPHPQPPARALRWVILTLAVACGASVANLYYAQPLLDLLGRTFGVGQGEATVVVTATQIGYALGLALLIPLGDLLENRRLASRTLLVTAAALAVAAFAPDFWVFLAVSAVIGVTSVVAQILIPLAAHLAPEESRGRLVGQVVSGLLLGIMLARSVASFAAAAWGWRSIYAISAGVMLLTSLALMRILPERRPAHAARYGELLASVGRLARTEPLLVRRAVTQAALFGAFTAYWTAVAYELAGRHHLSQSGIAVFALVGAAGAVAAPLAGRLGDAGHGVTGRAAALVLGLLSMLVAGLGVSHLYVLALGGVLLDFAVQGHQVLSQRDIYALHPDARARVNSVYMTSVFLGGAASSAATGAVYGAWGWTGVTVMAAALMAAGLAVWTLENAARLVRRSAAPAAR</sequence>
<feature type="transmembrane region" description="Helical" evidence="6">
    <location>
        <begin position="309"/>
        <end position="330"/>
    </location>
</feature>
<reference evidence="8 9" key="1">
    <citation type="submission" date="2023-12" db="EMBL/GenBank/DDBJ databases">
        <title>Streptomyces sp. V4-01.</title>
        <authorList>
            <person name="Somphong A."/>
            <person name="Phongsopitanun W."/>
        </authorList>
    </citation>
    <scope>NUCLEOTIDE SEQUENCE [LARGE SCALE GENOMIC DNA]</scope>
    <source>
        <strain evidence="8 9">V4-01</strain>
    </source>
</reference>
<evidence type="ECO:0000256" key="6">
    <source>
        <dbReference type="SAM" id="Phobius"/>
    </source>
</evidence>
<feature type="transmembrane region" description="Helical" evidence="6">
    <location>
        <begin position="130"/>
        <end position="151"/>
    </location>
</feature>
<evidence type="ECO:0000256" key="4">
    <source>
        <dbReference type="ARBA" id="ARBA00023136"/>
    </source>
</evidence>
<dbReference type="PANTHER" id="PTHR42910:SF1">
    <property type="entry name" value="MAJOR FACILITATOR SUPERFAMILY (MFS) PROFILE DOMAIN-CONTAINING PROTEIN"/>
    <property type="match status" value="1"/>
</dbReference>
<keyword evidence="3 6" id="KW-1133">Transmembrane helix</keyword>
<dbReference type="SUPFAM" id="SSF103473">
    <property type="entry name" value="MFS general substrate transporter"/>
    <property type="match status" value="1"/>
</dbReference>
<comment type="caution">
    <text evidence="8">The sequence shown here is derived from an EMBL/GenBank/DDBJ whole genome shotgun (WGS) entry which is preliminary data.</text>
</comment>
<evidence type="ECO:0000313" key="9">
    <source>
        <dbReference type="Proteomes" id="UP001344658"/>
    </source>
</evidence>
<feature type="transmembrane region" description="Helical" evidence="6">
    <location>
        <begin position="163"/>
        <end position="188"/>
    </location>
</feature>
<evidence type="ECO:0000259" key="7">
    <source>
        <dbReference type="PROSITE" id="PS50850"/>
    </source>
</evidence>
<feature type="transmembrane region" description="Helical" evidence="6">
    <location>
        <begin position="276"/>
        <end position="297"/>
    </location>
</feature>
<evidence type="ECO:0000256" key="5">
    <source>
        <dbReference type="SAM" id="MobiDB-lite"/>
    </source>
</evidence>
<feature type="transmembrane region" description="Helical" evidence="6">
    <location>
        <begin position="194"/>
        <end position="213"/>
    </location>
</feature>
<dbReference type="Pfam" id="PF07690">
    <property type="entry name" value="MFS_1"/>
    <property type="match status" value="1"/>
</dbReference>
<dbReference type="CDD" id="cd17324">
    <property type="entry name" value="MFS_NepI_like"/>
    <property type="match status" value="1"/>
</dbReference>
<proteinExistence type="predicted"/>
<comment type="subcellular location">
    <subcellularLocation>
        <location evidence="1">Cell membrane</location>
        <topology evidence="1">Multi-pass membrane protein</topology>
    </subcellularLocation>
</comment>
<dbReference type="PANTHER" id="PTHR42910">
    <property type="entry name" value="TRANSPORTER SCO4007-RELATED"/>
    <property type="match status" value="1"/>
</dbReference>
<feature type="transmembrane region" description="Helical" evidence="6">
    <location>
        <begin position="106"/>
        <end position="124"/>
    </location>
</feature>
<evidence type="ECO:0000313" key="8">
    <source>
        <dbReference type="EMBL" id="MEE4545150.1"/>
    </source>
</evidence>
<keyword evidence="9" id="KW-1185">Reference proteome</keyword>
<dbReference type="RefSeq" id="WP_330798518.1">
    <property type="nucleotide sequence ID" value="NZ_JAZEWV010000025.1"/>
</dbReference>
<feature type="transmembrane region" description="Helical" evidence="6">
    <location>
        <begin position="36"/>
        <end position="56"/>
    </location>
</feature>
<feature type="transmembrane region" description="Helical" evidence="6">
    <location>
        <begin position="245"/>
        <end position="264"/>
    </location>
</feature>
<accession>A0ABU7PH58</accession>
<feature type="transmembrane region" description="Helical" evidence="6">
    <location>
        <begin position="389"/>
        <end position="412"/>
    </location>
</feature>
<evidence type="ECO:0000256" key="1">
    <source>
        <dbReference type="ARBA" id="ARBA00004651"/>
    </source>
</evidence>
<dbReference type="Proteomes" id="UP001344658">
    <property type="component" value="Unassembled WGS sequence"/>
</dbReference>
<dbReference type="InterPro" id="IPR011701">
    <property type="entry name" value="MFS"/>
</dbReference>
<dbReference type="InterPro" id="IPR036259">
    <property type="entry name" value="MFS_trans_sf"/>
</dbReference>
<keyword evidence="2 6" id="KW-0812">Transmembrane</keyword>
<dbReference type="Gene3D" id="1.20.1250.20">
    <property type="entry name" value="MFS general substrate transporter like domains"/>
    <property type="match status" value="1"/>
</dbReference>
<feature type="domain" description="Major facilitator superfamily (MFS) profile" evidence="7">
    <location>
        <begin position="40"/>
        <end position="417"/>
    </location>
</feature>
<feature type="transmembrane region" description="Helical" evidence="6">
    <location>
        <begin position="76"/>
        <end position="94"/>
    </location>
</feature>
<dbReference type="PROSITE" id="PS50850">
    <property type="entry name" value="MFS"/>
    <property type="match status" value="1"/>
</dbReference>
<protein>
    <submittedName>
        <fullName evidence="8">MFS transporter</fullName>
    </submittedName>
</protein>
<organism evidence="8 9">
    <name type="scientific">Actinacidiphila polyblastidii</name>
    <dbReference type="NCBI Taxonomy" id="3110430"/>
    <lineage>
        <taxon>Bacteria</taxon>
        <taxon>Bacillati</taxon>
        <taxon>Actinomycetota</taxon>
        <taxon>Actinomycetes</taxon>
        <taxon>Kitasatosporales</taxon>
        <taxon>Streptomycetaceae</taxon>
        <taxon>Actinacidiphila</taxon>
    </lineage>
</organism>
<evidence type="ECO:0000256" key="3">
    <source>
        <dbReference type="ARBA" id="ARBA00022989"/>
    </source>
</evidence>
<keyword evidence="4 6" id="KW-0472">Membrane</keyword>
<gene>
    <name evidence="8" type="ORF">V2S66_24670</name>
</gene>
<dbReference type="EMBL" id="JAZEWV010000025">
    <property type="protein sequence ID" value="MEE4545150.1"/>
    <property type="molecule type" value="Genomic_DNA"/>
</dbReference>
<evidence type="ECO:0000256" key="2">
    <source>
        <dbReference type="ARBA" id="ARBA00022692"/>
    </source>
</evidence>
<dbReference type="InterPro" id="IPR020846">
    <property type="entry name" value="MFS_dom"/>
</dbReference>